<sequence length="296" mass="33365">MSEILESSGNLGCLGSLPKDSGNFVRRGEGNPRLLQRDSPACSNPQRAVAGAGETSSQGLELIMARFDRLESRWEATDRSVTRLQASKAAYRPQWRRHAYEKQKQTHTYRQQHEPVAAHIDPLNQFGDSRPQHQSNPTPVFEHSPYTCTLSDAALQNPDAEYHLVSCEEMHLGVEGDSQVLNQVDLQLNEMKLVDEEVRAIEVDKIDDNDGLHDSSKIATFDFDGCLTKTSVKEVNADTWSLVSPSIPEKLHNRYKDELHDAREDTVNGLKDMSIYSRMGVKRMGELDNKPFMLRS</sequence>
<accession>A0A8X8YZH5</accession>
<dbReference type="GO" id="GO:0046403">
    <property type="term" value="F:polynucleotide 3'-phosphatase activity"/>
    <property type="evidence" value="ECO:0007669"/>
    <property type="project" value="TreeGrafter"/>
</dbReference>
<dbReference type="GO" id="GO:0006281">
    <property type="term" value="P:DNA repair"/>
    <property type="evidence" value="ECO:0007669"/>
    <property type="project" value="TreeGrafter"/>
</dbReference>
<keyword evidence="3" id="KW-1185">Reference proteome</keyword>
<protein>
    <submittedName>
        <fullName evidence="2">Uncharacterized protein</fullName>
    </submittedName>
</protein>
<dbReference type="Pfam" id="PF08645">
    <property type="entry name" value="PNK3P"/>
    <property type="match status" value="1"/>
</dbReference>
<dbReference type="InterPro" id="IPR023214">
    <property type="entry name" value="HAD_sf"/>
</dbReference>
<gene>
    <name evidence="2" type="ORF">SASPL_151884</name>
</gene>
<dbReference type="Proteomes" id="UP000298416">
    <property type="component" value="Unassembled WGS sequence"/>
</dbReference>
<evidence type="ECO:0000313" key="3">
    <source>
        <dbReference type="Proteomes" id="UP000298416"/>
    </source>
</evidence>
<dbReference type="PANTHER" id="PTHR12083:SF9">
    <property type="entry name" value="BIFUNCTIONAL POLYNUCLEOTIDE PHOSPHATASE_KINASE"/>
    <property type="match status" value="1"/>
</dbReference>
<dbReference type="EMBL" id="PNBA02000021">
    <property type="protein sequence ID" value="KAG6386712.1"/>
    <property type="molecule type" value="Genomic_DNA"/>
</dbReference>
<dbReference type="InterPro" id="IPR013954">
    <property type="entry name" value="PNK3P"/>
</dbReference>
<dbReference type="GO" id="GO:0046404">
    <property type="term" value="F:ATP-dependent polydeoxyribonucleotide 5'-hydroxyl-kinase activity"/>
    <property type="evidence" value="ECO:0007669"/>
    <property type="project" value="TreeGrafter"/>
</dbReference>
<evidence type="ECO:0000256" key="1">
    <source>
        <dbReference type="SAM" id="MobiDB-lite"/>
    </source>
</evidence>
<evidence type="ECO:0000313" key="2">
    <source>
        <dbReference type="EMBL" id="KAG6386712.1"/>
    </source>
</evidence>
<comment type="caution">
    <text evidence="2">The sequence shown here is derived from an EMBL/GenBank/DDBJ whole genome shotgun (WGS) entry which is preliminary data.</text>
</comment>
<reference evidence="2" key="2">
    <citation type="submission" date="2020-08" db="EMBL/GenBank/DDBJ databases">
        <title>Plant Genome Project.</title>
        <authorList>
            <person name="Zhang R.-G."/>
        </authorList>
    </citation>
    <scope>NUCLEOTIDE SEQUENCE</scope>
    <source>
        <strain evidence="2">Huo1</strain>
        <tissue evidence="2">Leaf</tissue>
    </source>
</reference>
<dbReference type="PANTHER" id="PTHR12083">
    <property type="entry name" value="BIFUNCTIONAL POLYNUCLEOTIDE PHOSPHATASE/KINASE"/>
    <property type="match status" value="1"/>
</dbReference>
<reference evidence="2" key="1">
    <citation type="submission" date="2018-01" db="EMBL/GenBank/DDBJ databases">
        <authorList>
            <person name="Mao J.F."/>
        </authorList>
    </citation>
    <scope>NUCLEOTIDE SEQUENCE</scope>
    <source>
        <strain evidence="2">Huo1</strain>
        <tissue evidence="2">Leaf</tissue>
    </source>
</reference>
<dbReference type="Gene3D" id="3.40.50.1000">
    <property type="entry name" value="HAD superfamily/HAD-like"/>
    <property type="match status" value="1"/>
</dbReference>
<proteinExistence type="predicted"/>
<organism evidence="2">
    <name type="scientific">Salvia splendens</name>
    <name type="common">Scarlet sage</name>
    <dbReference type="NCBI Taxonomy" id="180675"/>
    <lineage>
        <taxon>Eukaryota</taxon>
        <taxon>Viridiplantae</taxon>
        <taxon>Streptophyta</taxon>
        <taxon>Embryophyta</taxon>
        <taxon>Tracheophyta</taxon>
        <taxon>Spermatophyta</taxon>
        <taxon>Magnoliopsida</taxon>
        <taxon>eudicotyledons</taxon>
        <taxon>Gunneridae</taxon>
        <taxon>Pentapetalae</taxon>
        <taxon>asterids</taxon>
        <taxon>lamiids</taxon>
        <taxon>Lamiales</taxon>
        <taxon>Lamiaceae</taxon>
        <taxon>Nepetoideae</taxon>
        <taxon>Mentheae</taxon>
        <taxon>Salviinae</taxon>
        <taxon>Salvia</taxon>
        <taxon>Salvia subgen. Calosphace</taxon>
        <taxon>core Calosphace</taxon>
    </lineage>
</organism>
<dbReference type="GO" id="GO:0003690">
    <property type="term" value="F:double-stranded DNA binding"/>
    <property type="evidence" value="ECO:0007669"/>
    <property type="project" value="TreeGrafter"/>
</dbReference>
<feature type="region of interest" description="Disordered" evidence="1">
    <location>
        <begin position="16"/>
        <end position="55"/>
    </location>
</feature>
<name>A0A8X8YZH5_SALSN</name>
<dbReference type="AlphaFoldDB" id="A0A8X8YZH5"/>